<evidence type="ECO:0000313" key="2">
    <source>
        <dbReference type="Proteomes" id="UP001172386"/>
    </source>
</evidence>
<sequence length="211" mass="24248">MNSLLPAPAMNSASSRFYKLCATVLNTASKRHQSTYRRTRKRLNIKPDPAFLPSKTEAHDHIIYNPPPSMPNIYHTPTIFLPKDDKRRLLQQQQSQPQLAAGTSTGVSSNKAKMPPPVRQPYTKKYHLKEGDLEEMRRLRTEDPDTWSANKLAKKFDCSVLFVSIATDGIATRKKLQQELVTEVVKSNWGTKRRLAREDRAIRREKWYSDA</sequence>
<gene>
    <name evidence="1" type="ORF">H2198_005764</name>
</gene>
<accession>A0ACC3A5F5</accession>
<protein>
    <submittedName>
        <fullName evidence="1">Uncharacterized protein</fullName>
    </submittedName>
</protein>
<organism evidence="1 2">
    <name type="scientific">Neophaeococcomyces mojaviensis</name>
    <dbReference type="NCBI Taxonomy" id="3383035"/>
    <lineage>
        <taxon>Eukaryota</taxon>
        <taxon>Fungi</taxon>
        <taxon>Dikarya</taxon>
        <taxon>Ascomycota</taxon>
        <taxon>Pezizomycotina</taxon>
        <taxon>Eurotiomycetes</taxon>
        <taxon>Chaetothyriomycetidae</taxon>
        <taxon>Chaetothyriales</taxon>
        <taxon>Chaetothyriales incertae sedis</taxon>
        <taxon>Neophaeococcomyces</taxon>
    </lineage>
</organism>
<dbReference type="EMBL" id="JAPDRQ010000098">
    <property type="protein sequence ID" value="KAJ9655390.1"/>
    <property type="molecule type" value="Genomic_DNA"/>
</dbReference>
<reference evidence="1" key="1">
    <citation type="submission" date="2022-10" db="EMBL/GenBank/DDBJ databases">
        <title>Culturing micro-colonial fungi from biological soil crusts in the Mojave desert and describing Neophaeococcomyces mojavensis, and introducing the new genera and species Taxawa tesnikishii.</title>
        <authorList>
            <person name="Kurbessoian T."/>
            <person name="Stajich J.E."/>
        </authorList>
    </citation>
    <scope>NUCLEOTIDE SEQUENCE</scope>
    <source>
        <strain evidence="1">JES_112</strain>
    </source>
</reference>
<dbReference type="Proteomes" id="UP001172386">
    <property type="component" value="Unassembled WGS sequence"/>
</dbReference>
<evidence type="ECO:0000313" key="1">
    <source>
        <dbReference type="EMBL" id="KAJ9655390.1"/>
    </source>
</evidence>
<name>A0ACC3A5F5_9EURO</name>
<keyword evidence="2" id="KW-1185">Reference proteome</keyword>
<proteinExistence type="predicted"/>
<comment type="caution">
    <text evidence="1">The sequence shown here is derived from an EMBL/GenBank/DDBJ whole genome shotgun (WGS) entry which is preliminary data.</text>
</comment>